<dbReference type="NCBIfam" id="TIGR00180">
    <property type="entry name" value="parB_part"/>
    <property type="match status" value="1"/>
</dbReference>
<dbReference type="AlphaFoldDB" id="A0A2T8HQ56"/>
<dbReference type="InterPro" id="IPR017819">
    <property type="entry name" value="Plasmid_partition_RepB"/>
</dbReference>
<dbReference type="GO" id="GO:0003677">
    <property type="term" value="F:DNA binding"/>
    <property type="evidence" value="ECO:0007669"/>
    <property type="project" value="InterPro"/>
</dbReference>
<evidence type="ECO:0000256" key="1">
    <source>
        <dbReference type="ARBA" id="ARBA00006295"/>
    </source>
</evidence>
<dbReference type="PANTHER" id="PTHR33375">
    <property type="entry name" value="CHROMOSOME-PARTITIONING PROTEIN PARB-RELATED"/>
    <property type="match status" value="1"/>
</dbReference>
<evidence type="ECO:0000313" key="5">
    <source>
        <dbReference type="Proteomes" id="UP000245911"/>
    </source>
</evidence>
<protein>
    <submittedName>
        <fullName evidence="4">Plasmid partitioning protein RepB</fullName>
    </submittedName>
</protein>
<dbReference type="Pfam" id="PF07506">
    <property type="entry name" value="RepB"/>
    <property type="match status" value="1"/>
</dbReference>
<proteinExistence type="inferred from homology"/>
<sequence>MARKDLLKGLMSGEDSTSPRNSAPRMTGGAIGAVSRSIADLRTRALVDVPADLIDGAGLRDRLEPEADLEALVDSMREHGQQVPVMLRHSPNAEGRYEVVYGRRRIAALRRLDMPVRAFVRDINDRDLVVAQGQENSARRDLSFIEKALFAKSMIEMGFDRKITAEALHADKTVISRMLTVVDALPEPLIQAIGAAPSAGRDRWLTLATRAKDRDLDTLIAAAQGPDSDARFVAVFNDLAPQRKPKAPDDFRGLLAQGEPIGSIRTDKGRCVIDVPQEFGEWLAQNINQIHRDWENQRGE</sequence>
<evidence type="ECO:0000259" key="3">
    <source>
        <dbReference type="SMART" id="SM00470"/>
    </source>
</evidence>
<dbReference type="SUPFAM" id="SSF109709">
    <property type="entry name" value="KorB DNA-binding domain-like"/>
    <property type="match status" value="1"/>
</dbReference>
<keyword evidence="5" id="KW-1185">Reference proteome</keyword>
<dbReference type="SMART" id="SM00470">
    <property type="entry name" value="ParB"/>
    <property type="match status" value="1"/>
</dbReference>
<gene>
    <name evidence="4" type="primary">repB</name>
    <name evidence="4" type="ORF">DDE20_17440</name>
</gene>
<dbReference type="Gene3D" id="3.90.1530.30">
    <property type="match status" value="1"/>
</dbReference>
<dbReference type="CDD" id="cd16405">
    <property type="entry name" value="RepB_like_N"/>
    <property type="match status" value="1"/>
</dbReference>
<dbReference type="InterPro" id="IPR037972">
    <property type="entry name" value="RepB_N"/>
</dbReference>
<dbReference type="InterPro" id="IPR050336">
    <property type="entry name" value="Chromosome_partition/occlusion"/>
</dbReference>
<name>A0A2T8HQ56_9RHOB</name>
<dbReference type="Pfam" id="PF02195">
    <property type="entry name" value="ParB_N"/>
    <property type="match status" value="1"/>
</dbReference>
<dbReference type="InterPro" id="IPR004437">
    <property type="entry name" value="ParB/RepB/Spo0J"/>
</dbReference>
<dbReference type="OrthoDB" id="7908920at2"/>
<dbReference type="InterPro" id="IPR036086">
    <property type="entry name" value="ParB/Sulfiredoxin_sf"/>
</dbReference>
<dbReference type="InterPro" id="IPR003115">
    <property type="entry name" value="ParB_N"/>
</dbReference>
<evidence type="ECO:0000313" key="4">
    <source>
        <dbReference type="EMBL" id="PVH27412.1"/>
    </source>
</evidence>
<dbReference type="Proteomes" id="UP000245911">
    <property type="component" value="Unassembled WGS sequence"/>
</dbReference>
<dbReference type="Gene3D" id="1.10.10.2830">
    <property type="match status" value="1"/>
</dbReference>
<dbReference type="PANTHER" id="PTHR33375:SF1">
    <property type="entry name" value="CHROMOSOME-PARTITIONING PROTEIN PARB-RELATED"/>
    <property type="match status" value="1"/>
</dbReference>
<feature type="domain" description="ParB-like N-terminal" evidence="3">
    <location>
        <begin position="47"/>
        <end position="137"/>
    </location>
</feature>
<accession>A0A2T8HQ56</accession>
<dbReference type="GO" id="GO:0005694">
    <property type="term" value="C:chromosome"/>
    <property type="evidence" value="ECO:0007669"/>
    <property type="project" value="TreeGrafter"/>
</dbReference>
<dbReference type="SUPFAM" id="SSF110849">
    <property type="entry name" value="ParB/Sulfiredoxin"/>
    <property type="match status" value="1"/>
</dbReference>
<comment type="caution">
    <text evidence="4">The sequence shown here is derived from an EMBL/GenBank/DDBJ whole genome shotgun (WGS) entry which is preliminary data.</text>
</comment>
<dbReference type="EMBL" id="QDKM01000013">
    <property type="protein sequence ID" value="PVH27412.1"/>
    <property type="molecule type" value="Genomic_DNA"/>
</dbReference>
<dbReference type="NCBIfam" id="TIGR03454">
    <property type="entry name" value="partition_RepB"/>
    <property type="match status" value="1"/>
</dbReference>
<dbReference type="InterPro" id="IPR011111">
    <property type="entry name" value="Plasmid_RepB"/>
</dbReference>
<comment type="similarity">
    <text evidence="1">Belongs to the ParB family.</text>
</comment>
<feature type="region of interest" description="Disordered" evidence="2">
    <location>
        <begin position="1"/>
        <end position="29"/>
    </location>
</feature>
<reference evidence="4 5" key="1">
    <citation type="submission" date="2018-04" db="EMBL/GenBank/DDBJ databases">
        <title>Pararhodobacter oceanense sp. nov., isolated from marine intertidal sediment.</title>
        <authorList>
            <person name="Wang X.-L."/>
            <person name="Du Z.-J."/>
        </authorList>
    </citation>
    <scope>NUCLEOTIDE SEQUENCE [LARGE SCALE GENOMIC DNA]</scope>
    <source>
        <strain evidence="4 5">AM505</strain>
    </source>
</reference>
<dbReference type="GO" id="GO:0007059">
    <property type="term" value="P:chromosome segregation"/>
    <property type="evidence" value="ECO:0007669"/>
    <property type="project" value="TreeGrafter"/>
</dbReference>
<organism evidence="4 5">
    <name type="scientific">Pararhodobacter oceanensis</name>
    <dbReference type="NCBI Taxonomy" id="2172121"/>
    <lineage>
        <taxon>Bacteria</taxon>
        <taxon>Pseudomonadati</taxon>
        <taxon>Pseudomonadota</taxon>
        <taxon>Alphaproteobacteria</taxon>
        <taxon>Rhodobacterales</taxon>
        <taxon>Paracoccaceae</taxon>
        <taxon>Pararhodobacter</taxon>
    </lineage>
</organism>
<evidence type="ECO:0000256" key="2">
    <source>
        <dbReference type="SAM" id="MobiDB-lite"/>
    </source>
</evidence>
<dbReference type="RefSeq" id="WP_116559815.1">
    <property type="nucleotide sequence ID" value="NZ_QDKM01000013.1"/>
</dbReference>